<accession>A0A918F7I2</accession>
<organism evidence="2 3">
    <name type="scientific">Deinococcus ruber</name>
    <dbReference type="NCBI Taxonomy" id="1848197"/>
    <lineage>
        <taxon>Bacteria</taxon>
        <taxon>Thermotogati</taxon>
        <taxon>Deinococcota</taxon>
        <taxon>Deinococci</taxon>
        <taxon>Deinococcales</taxon>
        <taxon>Deinococcaceae</taxon>
        <taxon>Deinococcus</taxon>
    </lineage>
</organism>
<evidence type="ECO:0000313" key="2">
    <source>
        <dbReference type="EMBL" id="GGR16430.1"/>
    </source>
</evidence>
<feature type="signal peptide" evidence="1">
    <location>
        <begin position="1"/>
        <end position="21"/>
    </location>
</feature>
<gene>
    <name evidence="2" type="ORF">GCM10008957_31350</name>
</gene>
<dbReference type="AlphaFoldDB" id="A0A918F7I2"/>
<protein>
    <submittedName>
        <fullName evidence="2">Uncharacterized protein</fullName>
    </submittedName>
</protein>
<dbReference type="Proteomes" id="UP000603865">
    <property type="component" value="Unassembled WGS sequence"/>
</dbReference>
<reference evidence="2" key="2">
    <citation type="submission" date="2020-09" db="EMBL/GenBank/DDBJ databases">
        <authorList>
            <person name="Sun Q."/>
            <person name="Ohkuma M."/>
        </authorList>
    </citation>
    <scope>NUCLEOTIDE SEQUENCE</scope>
    <source>
        <strain evidence="2">JCM 31311</strain>
    </source>
</reference>
<evidence type="ECO:0000256" key="1">
    <source>
        <dbReference type="SAM" id="SignalP"/>
    </source>
</evidence>
<keyword evidence="1" id="KW-0732">Signal</keyword>
<keyword evidence="3" id="KW-1185">Reference proteome</keyword>
<proteinExistence type="predicted"/>
<dbReference type="EMBL" id="BMQL01000019">
    <property type="protein sequence ID" value="GGR16430.1"/>
    <property type="molecule type" value="Genomic_DNA"/>
</dbReference>
<comment type="caution">
    <text evidence="2">The sequence shown here is derived from an EMBL/GenBank/DDBJ whole genome shotgun (WGS) entry which is preliminary data.</text>
</comment>
<evidence type="ECO:0000313" key="3">
    <source>
        <dbReference type="Proteomes" id="UP000603865"/>
    </source>
</evidence>
<feature type="chain" id="PRO_5037838976" evidence="1">
    <location>
        <begin position="22"/>
        <end position="183"/>
    </location>
</feature>
<name>A0A918F7I2_9DEIO</name>
<reference evidence="2" key="1">
    <citation type="journal article" date="2014" name="Int. J. Syst. Evol. Microbiol.">
        <title>Complete genome sequence of Corynebacterium casei LMG S-19264T (=DSM 44701T), isolated from a smear-ripened cheese.</title>
        <authorList>
            <consortium name="US DOE Joint Genome Institute (JGI-PGF)"/>
            <person name="Walter F."/>
            <person name="Albersmeier A."/>
            <person name="Kalinowski J."/>
            <person name="Ruckert C."/>
        </authorList>
    </citation>
    <scope>NUCLEOTIDE SEQUENCE</scope>
    <source>
        <strain evidence="2">JCM 31311</strain>
    </source>
</reference>
<sequence>MHRALAARWVCCSMRTLLVLAALLGGMAGAQSSSIWNALPDGSQVRYTTDSGTVGVAHALATPNGVQANVLTINTAVWVDPTATVASCTAWTNLGMKDGAVVLQVQYGSEIIPDLTQAQQDALRKQDDVQAVLTADTLCQKAVVLSPGKTLTIALDKPFVISQALTVSVKLDDRGRVVMSFVK</sequence>